<protein>
    <submittedName>
        <fullName evidence="1">Uncharacterized protein</fullName>
    </submittedName>
</protein>
<proteinExistence type="predicted"/>
<dbReference type="Proteomes" id="UP000248314">
    <property type="component" value="Unassembled WGS sequence"/>
</dbReference>
<keyword evidence="2" id="KW-1185">Reference proteome</keyword>
<comment type="caution">
    <text evidence="1">The sequence shown here is derived from an EMBL/GenBank/DDBJ whole genome shotgun (WGS) entry which is preliminary data.</text>
</comment>
<gene>
    <name evidence="1" type="ORF">EJ73_01489</name>
</gene>
<dbReference type="EMBL" id="QJJX01000015">
    <property type="protein sequence ID" value="PXX21904.1"/>
    <property type="molecule type" value="Genomic_DNA"/>
</dbReference>
<dbReference type="RefSeq" id="WP_025817540.1">
    <property type="nucleotide sequence ID" value="NZ_BAIZ01000067.1"/>
</dbReference>
<name>A0A318HTU1_9BACT</name>
<sequence length="260" mass="29406">MEMNIKEMLAQLATTTQKGEIENVLQQTTAQLLHHYKIRAREVELYPIELESYFYRAGVFEDPYVHTNELQANHFGELYVHRRGKEASSPYKMDNRVCMGISLSVNANYYYSALIRSAVFADGSMVFGPNNVLMHFMRGVNASANLLDAHFFDTHHAGTFVLAPLFHCVEGQQVLFEVDAASDPRDKSYLMYGSRIGLGDADPHYQQLPLRAAIGKLSTPFAFKEKTQLLNNYLAERKLRGDAAKLLAKEMRQECASADV</sequence>
<reference evidence="1 2" key="1">
    <citation type="submission" date="2018-05" db="EMBL/GenBank/DDBJ databases">
        <title>Genomic Encyclopedia of Type Strains, Phase I: the one thousand microbial genomes (KMG-I) project.</title>
        <authorList>
            <person name="Kyrpides N."/>
        </authorList>
    </citation>
    <scope>NUCLEOTIDE SEQUENCE [LARGE SCALE GENOMIC DNA]</scope>
    <source>
        <strain evidence="1 2">DSM 15611</strain>
    </source>
</reference>
<accession>A0A318HTU1</accession>
<dbReference type="OrthoDB" id="1082290at2"/>
<organism evidence="1 2">
    <name type="scientific">Hoylesella shahii DSM 15611 = JCM 12083</name>
    <dbReference type="NCBI Taxonomy" id="1122991"/>
    <lineage>
        <taxon>Bacteria</taxon>
        <taxon>Pseudomonadati</taxon>
        <taxon>Bacteroidota</taxon>
        <taxon>Bacteroidia</taxon>
        <taxon>Bacteroidales</taxon>
        <taxon>Prevotellaceae</taxon>
        <taxon>Hoylesella</taxon>
    </lineage>
</organism>
<evidence type="ECO:0000313" key="2">
    <source>
        <dbReference type="Proteomes" id="UP000248314"/>
    </source>
</evidence>
<evidence type="ECO:0000313" key="1">
    <source>
        <dbReference type="EMBL" id="PXX21904.1"/>
    </source>
</evidence>
<dbReference type="AlphaFoldDB" id="A0A318HTU1"/>